<comment type="caution">
    <text evidence="3">The sequence shown here is derived from an EMBL/GenBank/DDBJ whole genome shotgun (WGS) entry which is preliminary data.</text>
</comment>
<dbReference type="PROSITE" id="PS51186">
    <property type="entry name" value="GNAT"/>
    <property type="match status" value="1"/>
</dbReference>
<dbReference type="SUPFAM" id="SSF55021">
    <property type="entry name" value="ACT-like"/>
    <property type="match status" value="1"/>
</dbReference>
<organism evidence="3 4">
    <name type="scientific">Aeromicrobium terrae</name>
    <dbReference type="NCBI Taxonomy" id="2498846"/>
    <lineage>
        <taxon>Bacteria</taxon>
        <taxon>Bacillati</taxon>
        <taxon>Actinomycetota</taxon>
        <taxon>Actinomycetes</taxon>
        <taxon>Propionibacteriales</taxon>
        <taxon>Nocardioidaceae</taxon>
        <taxon>Aeromicrobium</taxon>
    </lineage>
</organism>
<dbReference type="GO" id="GO:0016747">
    <property type="term" value="F:acyltransferase activity, transferring groups other than amino-acyl groups"/>
    <property type="evidence" value="ECO:0007669"/>
    <property type="project" value="InterPro"/>
</dbReference>
<evidence type="ECO:0000259" key="2">
    <source>
        <dbReference type="PROSITE" id="PS51671"/>
    </source>
</evidence>
<dbReference type="Pfam" id="PF00583">
    <property type="entry name" value="Acetyltransf_1"/>
    <property type="match status" value="1"/>
</dbReference>
<evidence type="ECO:0000259" key="1">
    <source>
        <dbReference type="PROSITE" id="PS51186"/>
    </source>
</evidence>
<sequence length="328" mass="35698">MQWRVRTTLPDRPGLLARIAAACGEAELNIVGMQVFPGSPHVTDELVVVAPDGWTDVQVADLFEKAGGEDVVATRVSAGAPDDAPTRYLAGASEVLDGGRPVEEVLRELLGTETPDVADYRGHDVLDLVRRDGRTLRVSRAVPFTPVERSRAQALLSLVGDAGFDQPLIAPTDLGPSPMVRDAAPADLEGVAALHERCSIETLYARYQVPLRMPLTTRMARRLVQPDHGHALVVQSGLDLVAHAVLEEEQGRWTLRILVEDAWRDRGLTTMLVRQGARVARERGLERLTIVSGAADDRVLRAVGSAGFVARVERHDDELHVTLPLSPR</sequence>
<dbReference type="InterPro" id="IPR002912">
    <property type="entry name" value="ACT_dom"/>
</dbReference>
<dbReference type="OrthoDB" id="5516749at2"/>
<name>A0A5C8NPE5_9ACTN</name>
<dbReference type="InterPro" id="IPR016181">
    <property type="entry name" value="Acyl_CoA_acyltransferase"/>
</dbReference>
<feature type="domain" description="N-acetyltransferase" evidence="1">
    <location>
        <begin position="178"/>
        <end position="328"/>
    </location>
</feature>
<gene>
    <name evidence="3" type="ORF">FHP06_01850</name>
</gene>
<dbReference type="EMBL" id="VDUX01000001">
    <property type="protein sequence ID" value="TXL63006.1"/>
    <property type="molecule type" value="Genomic_DNA"/>
</dbReference>
<proteinExistence type="predicted"/>
<reference evidence="3 4" key="1">
    <citation type="submission" date="2019-06" db="EMBL/GenBank/DDBJ databases">
        <title>Aeromicrobium sp. nov., isolated from a maize field.</title>
        <authorList>
            <person name="Lin S.-Y."/>
            <person name="Tsai C.-F."/>
            <person name="Young C.-C."/>
        </authorList>
    </citation>
    <scope>NUCLEOTIDE SEQUENCE [LARGE SCALE GENOMIC DNA]</scope>
    <source>
        <strain evidence="3 4">CC-CFT486</strain>
    </source>
</reference>
<dbReference type="InterPro" id="IPR045865">
    <property type="entry name" value="ACT-like_dom_sf"/>
</dbReference>
<accession>A0A5C8NPE5</accession>
<dbReference type="Pfam" id="PF01842">
    <property type="entry name" value="ACT"/>
    <property type="match status" value="1"/>
</dbReference>
<keyword evidence="4" id="KW-1185">Reference proteome</keyword>
<dbReference type="PROSITE" id="PS51671">
    <property type="entry name" value="ACT"/>
    <property type="match status" value="1"/>
</dbReference>
<evidence type="ECO:0000313" key="3">
    <source>
        <dbReference type="EMBL" id="TXL63006.1"/>
    </source>
</evidence>
<dbReference type="AlphaFoldDB" id="A0A5C8NPE5"/>
<dbReference type="InterPro" id="IPR000182">
    <property type="entry name" value="GNAT_dom"/>
</dbReference>
<protein>
    <submittedName>
        <fullName evidence="3">ACT domain-containing protein</fullName>
    </submittedName>
</protein>
<evidence type="ECO:0000313" key="4">
    <source>
        <dbReference type="Proteomes" id="UP000321571"/>
    </source>
</evidence>
<feature type="domain" description="ACT" evidence="2">
    <location>
        <begin position="4"/>
        <end position="85"/>
    </location>
</feature>
<dbReference type="SUPFAM" id="SSF55729">
    <property type="entry name" value="Acyl-CoA N-acyltransferases (Nat)"/>
    <property type="match status" value="1"/>
</dbReference>
<dbReference type="Gene3D" id="3.40.630.30">
    <property type="match status" value="1"/>
</dbReference>
<dbReference type="CDD" id="cd02116">
    <property type="entry name" value="ACT"/>
    <property type="match status" value="1"/>
</dbReference>
<dbReference type="Proteomes" id="UP000321571">
    <property type="component" value="Unassembled WGS sequence"/>
</dbReference>
<dbReference type="RefSeq" id="WP_147683229.1">
    <property type="nucleotide sequence ID" value="NZ_VDUX01000001.1"/>
</dbReference>